<evidence type="ECO:0000313" key="3">
    <source>
        <dbReference type="WBParaSite" id="nRc.2.0.1.t07579-RA"/>
    </source>
</evidence>
<dbReference type="Proteomes" id="UP000887565">
    <property type="component" value="Unplaced"/>
</dbReference>
<evidence type="ECO:0000313" key="2">
    <source>
        <dbReference type="Proteomes" id="UP000887565"/>
    </source>
</evidence>
<feature type="region of interest" description="Disordered" evidence="1">
    <location>
        <begin position="33"/>
        <end position="72"/>
    </location>
</feature>
<protein>
    <submittedName>
        <fullName evidence="3">Uncharacterized protein</fullName>
    </submittedName>
</protein>
<dbReference type="AlphaFoldDB" id="A0A915I180"/>
<name>A0A915I180_ROMCU</name>
<sequence>MIMPTSSCRKMECHWPQDRIAKNFEQQLFRATANSDAKSSTANVKTTKTSSEEDNLDIKHTAPKIPAFRDKA</sequence>
<feature type="compositionally biased region" description="Polar residues" evidence="1">
    <location>
        <begin position="33"/>
        <end position="49"/>
    </location>
</feature>
<proteinExistence type="predicted"/>
<keyword evidence="2" id="KW-1185">Reference proteome</keyword>
<reference evidence="3" key="1">
    <citation type="submission" date="2022-11" db="UniProtKB">
        <authorList>
            <consortium name="WormBaseParasite"/>
        </authorList>
    </citation>
    <scope>IDENTIFICATION</scope>
</reference>
<accession>A0A915I180</accession>
<organism evidence="2 3">
    <name type="scientific">Romanomermis culicivorax</name>
    <name type="common">Nematode worm</name>
    <dbReference type="NCBI Taxonomy" id="13658"/>
    <lineage>
        <taxon>Eukaryota</taxon>
        <taxon>Metazoa</taxon>
        <taxon>Ecdysozoa</taxon>
        <taxon>Nematoda</taxon>
        <taxon>Enoplea</taxon>
        <taxon>Dorylaimia</taxon>
        <taxon>Mermithida</taxon>
        <taxon>Mermithoidea</taxon>
        <taxon>Mermithidae</taxon>
        <taxon>Romanomermis</taxon>
    </lineage>
</organism>
<evidence type="ECO:0000256" key="1">
    <source>
        <dbReference type="SAM" id="MobiDB-lite"/>
    </source>
</evidence>
<dbReference type="WBParaSite" id="nRc.2.0.1.t07579-RA">
    <property type="protein sequence ID" value="nRc.2.0.1.t07579-RA"/>
    <property type="gene ID" value="nRc.2.0.1.g07579"/>
</dbReference>